<protein>
    <submittedName>
        <fullName evidence="3">Histidine kinase</fullName>
    </submittedName>
</protein>
<dbReference type="PANTHER" id="PTHR33121:SF70">
    <property type="entry name" value="SIGNALING PROTEIN YKOW"/>
    <property type="match status" value="1"/>
</dbReference>
<dbReference type="AlphaFoldDB" id="A0A432XA64"/>
<keyword evidence="3" id="KW-0808">Transferase</keyword>
<dbReference type="NCBIfam" id="TIGR00254">
    <property type="entry name" value="GGDEF"/>
    <property type="match status" value="1"/>
</dbReference>
<gene>
    <name evidence="3" type="ORF">CWE15_03790</name>
</gene>
<dbReference type="OrthoDB" id="9804951at2"/>
<organism evidence="3 4">
    <name type="scientific">Aliidiomarina taiwanensis</name>
    <dbReference type="NCBI Taxonomy" id="946228"/>
    <lineage>
        <taxon>Bacteria</taxon>
        <taxon>Pseudomonadati</taxon>
        <taxon>Pseudomonadota</taxon>
        <taxon>Gammaproteobacteria</taxon>
        <taxon>Alteromonadales</taxon>
        <taxon>Idiomarinaceae</taxon>
        <taxon>Aliidiomarina</taxon>
    </lineage>
</organism>
<dbReference type="Pfam" id="PF00990">
    <property type="entry name" value="GGDEF"/>
    <property type="match status" value="1"/>
</dbReference>
<dbReference type="SMART" id="SM00065">
    <property type="entry name" value="GAF"/>
    <property type="match status" value="1"/>
</dbReference>
<dbReference type="SMART" id="SM00267">
    <property type="entry name" value="GGDEF"/>
    <property type="match status" value="1"/>
</dbReference>
<dbReference type="InterPro" id="IPR001633">
    <property type="entry name" value="EAL_dom"/>
</dbReference>
<dbReference type="InterPro" id="IPR000160">
    <property type="entry name" value="GGDEF_dom"/>
</dbReference>
<dbReference type="SMART" id="SM00052">
    <property type="entry name" value="EAL"/>
    <property type="match status" value="1"/>
</dbReference>
<dbReference type="InterPro" id="IPR050706">
    <property type="entry name" value="Cyclic-di-GMP_PDE-like"/>
</dbReference>
<dbReference type="CDD" id="cd01948">
    <property type="entry name" value="EAL"/>
    <property type="match status" value="1"/>
</dbReference>
<dbReference type="Gene3D" id="3.30.450.40">
    <property type="match status" value="1"/>
</dbReference>
<dbReference type="Pfam" id="PF01590">
    <property type="entry name" value="GAF"/>
    <property type="match status" value="1"/>
</dbReference>
<dbReference type="CDD" id="cd01949">
    <property type="entry name" value="GGDEF"/>
    <property type="match status" value="1"/>
</dbReference>
<dbReference type="PANTHER" id="PTHR33121">
    <property type="entry name" value="CYCLIC DI-GMP PHOSPHODIESTERASE PDEF"/>
    <property type="match status" value="1"/>
</dbReference>
<evidence type="ECO:0000313" key="3">
    <source>
        <dbReference type="EMBL" id="RUO44302.1"/>
    </source>
</evidence>
<dbReference type="Proteomes" id="UP000286976">
    <property type="component" value="Unassembled WGS sequence"/>
</dbReference>
<dbReference type="Pfam" id="PF00563">
    <property type="entry name" value="EAL"/>
    <property type="match status" value="1"/>
</dbReference>
<dbReference type="GO" id="GO:0071111">
    <property type="term" value="F:cyclic-guanylate-specific phosphodiesterase activity"/>
    <property type="evidence" value="ECO:0007669"/>
    <property type="project" value="InterPro"/>
</dbReference>
<feature type="domain" description="GGDEF" evidence="2">
    <location>
        <begin position="200"/>
        <end position="334"/>
    </location>
</feature>
<name>A0A432XA64_9GAMM</name>
<dbReference type="InterPro" id="IPR029787">
    <property type="entry name" value="Nucleotide_cyclase"/>
</dbReference>
<dbReference type="SUPFAM" id="SSF55781">
    <property type="entry name" value="GAF domain-like"/>
    <property type="match status" value="1"/>
</dbReference>
<dbReference type="Gene3D" id="3.30.70.270">
    <property type="match status" value="1"/>
</dbReference>
<dbReference type="Gene3D" id="3.20.20.450">
    <property type="entry name" value="EAL domain"/>
    <property type="match status" value="1"/>
</dbReference>
<proteinExistence type="predicted"/>
<dbReference type="GO" id="GO:0016301">
    <property type="term" value="F:kinase activity"/>
    <property type="evidence" value="ECO:0007669"/>
    <property type="project" value="UniProtKB-KW"/>
</dbReference>
<evidence type="ECO:0000259" key="2">
    <source>
        <dbReference type="PROSITE" id="PS50887"/>
    </source>
</evidence>
<dbReference type="PROSITE" id="PS50887">
    <property type="entry name" value="GGDEF"/>
    <property type="match status" value="1"/>
</dbReference>
<dbReference type="PROSITE" id="PS50883">
    <property type="entry name" value="EAL"/>
    <property type="match status" value="1"/>
</dbReference>
<dbReference type="EMBL" id="PIPQ01000001">
    <property type="protein sequence ID" value="RUO44302.1"/>
    <property type="molecule type" value="Genomic_DNA"/>
</dbReference>
<dbReference type="SUPFAM" id="SSF55073">
    <property type="entry name" value="Nucleotide cyclase"/>
    <property type="match status" value="1"/>
</dbReference>
<dbReference type="InterPro" id="IPR029016">
    <property type="entry name" value="GAF-like_dom_sf"/>
</dbReference>
<dbReference type="InterPro" id="IPR035919">
    <property type="entry name" value="EAL_sf"/>
</dbReference>
<dbReference type="InterPro" id="IPR003018">
    <property type="entry name" value="GAF"/>
</dbReference>
<feature type="domain" description="EAL" evidence="1">
    <location>
        <begin position="340"/>
        <end position="593"/>
    </location>
</feature>
<dbReference type="SUPFAM" id="SSF141868">
    <property type="entry name" value="EAL domain-like"/>
    <property type="match status" value="1"/>
</dbReference>
<reference evidence="3 4" key="1">
    <citation type="journal article" date="2011" name="Front. Microbiol.">
        <title>Genomic signatures of strain selection and enhancement in Bacillus atrophaeus var. globigii, a historical biowarfare simulant.</title>
        <authorList>
            <person name="Gibbons H.S."/>
            <person name="Broomall S.M."/>
            <person name="McNew L.A."/>
            <person name="Daligault H."/>
            <person name="Chapman C."/>
            <person name="Bruce D."/>
            <person name="Karavis M."/>
            <person name="Krepps M."/>
            <person name="McGregor P.A."/>
            <person name="Hong C."/>
            <person name="Park K.H."/>
            <person name="Akmal A."/>
            <person name="Feldman A."/>
            <person name="Lin J.S."/>
            <person name="Chang W.E."/>
            <person name="Higgs B.W."/>
            <person name="Demirev P."/>
            <person name="Lindquist J."/>
            <person name="Liem A."/>
            <person name="Fochler E."/>
            <person name="Read T.D."/>
            <person name="Tapia R."/>
            <person name="Johnson S."/>
            <person name="Bishop-Lilly K.A."/>
            <person name="Detter C."/>
            <person name="Han C."/>
            <person name="Sozhamannan S."/>
            <person name="Rosenzweig C.N."/>
            <person name="Skowronski E.W."/>
        </authorList>
    </citation>
    <scope>NUCLEOTIDE SEQUENCE [LARGE SCALE GENOMIC DNA]</scope>
    <source>
        <strain evidence="3 4">AIT1</strain>
    </source>
</reference>
<dbReference type="RefSeq" id="WP_126756704.1">
    <property type="nucleotide sequence ID" value="NZ_PIPQ01000001.1"/>
</dbReference>
<accession>A0A432XA64</accession>
<sequence>MYDDINAELVFRKLADTLAHSGQRNFFQLLVERLESILKVDHVMLSEFTYDTLHARTLQVRSKNQWLDNFSYQLQGTPCGQVQPGDPLFINHGICQLFPDDRVLKELEAESYMGMAILSPDGKPIGVLCILQNSPMSHAEIGREVLRIAVAQISAEFERKRNEARILELAFQDKLTRLPNRSKLHEHLAHVVEQSPHTQGAIGLIIIDLKRFKEVNYTYGHIMGDKLLVAVAGRLKSQLGADLFVARQASDEYAVIDTDASLPKMRQLVEQVNRVFSEPFTIMQTQLEVEVNIGASLLPHDSDTADELFQHACIALDEAKTESLGQCIYDASMAERLYRKHRVLNQLTHALNNGSLDVHLQPQFCVKTGKVFGAEALSRWTDDELGPVSPAEFVPIAEERGLIQQLDRLVLRKVGQQLSQWRKQGIEFPGRISINLSAQQFESVDVVEKLGQLTQEVGATSYTLELTEGVMMRKPEEALVVTQMLKKYGFDIAVDDFGTGYSSLAYLQQLSIQWVKIDRSFVRDLNESEQNKSIVKAIIAMAHSLGMKTVAEGVETKGQAMLLKELGCDFLQGFFLGRPVSKQEFEKKWLTASAASTAS</sequence>
<keyword evidence="4" id="KW-1185">Reference proteome</keyword>
<evidence type="ECO:0000259" key="1">
    <source>
        <dbReference type="PROSITE" id="PS50883"/>
    </source>
</evidence>
<keyword evidence="3" id="KW-0418">Kinase</keyword>
<evidence type="ECO:0000313" key="4">
    <source>
        <dbReference type="Proteomes" id="UP000286976"/>
    </source>
</evidence>
<comment type="caution">
    <text evidence="3">The sequence shown here is derived from an EMBL/GenBank/DDBJ whole genome shotgun (WGS) entry which is preliminary data.</text>
</comment>
<dbReference type="InterPro" id="IPR043128">
    <property type="entry name" value="Rev_trsase/Diguanyl_cyclase"/>
</dbReference>